<organism evidence="2 3">
    <name type="scientific">Crinalium epipsammum PCC 9333</name>
    <dbReference type="NCBI Taxonomy" id="1173022"/>
    <lineage>
        <taxon>Bacteria</taxon>
        <taxon>Bacillati</taxon>
        <taxon>Cyanobacteriota</taxon>
        <taxon>Cyanophyceae</taxon>
        <taxon>Gomontiellales</taxon>
        <taxon>Gomontiellaceae</taxon>
        <taxon>Crinalium</taxon>
    </lineage>
</organism>
<dbReference type="KEGG" id="cep:Cri9333_3636"/>
<evidence type="ECO:0000313" key="3">
    <source>
        <dbReference type="Proteomes" id="UP000010472"/>
    </source>
</evidence>
<dbReference type="AlphaFoldDB" id="K9W3T1"/>
<dbReference type="OrthoDB" id="9767597at2"/>
<dbReference type="HOGENOM" id="CLU_069770_0_0_3"/>
<evidence type="ECO:0000313" key="2">
    <source>
        <dbReference type="EMBL" id="AFZ14454.1"/>
    </source>
</evidence>
<feature type="signal peptide" evidence="1">
    <location>
        <begin position="1"/>
        <end position="22"/>
    </location>
</feature>
<keyword evidence="1" id="KW-0732">Signal</keyword>
<proteinExistence type="predicted"/>
<evidence type="ECO:0000256" key="1">
    <source>
        <dbReference type="SAM" id="SignalP"/>
    </source>
</evidence>
<reference evidence="2 3" key="1">
    <citation type="submission" date="2012-06" db="EMBL/GenBank/DDBJ databases">
        <title>Finished chromosome of genome of Crinalium epipsammum PCC 9333.</title>
        <authorList>
            <consortium name="US DOE Joint Genome Institute"/>
            <person name="Gugger M."/>
            <person name="Coursin T."/>
            <person name="Rippka R."/>
            <person name="Tandeau De Marsac N."/>
            <person name="Huntemann M."/>
            <person name="Wei C.-L."/>
            <person name="Han J."/>
            <person name="Detter J.C."/>
            <person name="Han C."/>
            <person name="Tapia R."/>
            <person name="Davenport K."/>
            <person name="Daligault H."/>
            <person name="Erkkila T."/>
            <person name="Gu W."/>
            <person name="Munk A.C.C."/>
            <person name="Teshima H."/>
            <person name="Xu Y."/>
            <person name="Chain P."/>
            <person name="Chen A."/>
            <person name="Krypides N."/>
            <person name="Mavromatis K."/>
            <person name="Markowitz V."/>
            <person name="Szeto E."/>
            <person name="Ivanova N."/>
            <person name="Mikhailova N."/>
            <person name="Ovchinnikova G."/>
            <person name="Pagani I."/>
            <person name="Pati A."/>
            <person name="Goodwin L."/>
            <person name="Peters L."/>
            <person name="Pitluck S."/>
            <person name="Woyke T."/>
            <person name="Kerfeld C."/>
        </authorList>
    </citation>
    <scope>NUCLEOTIDE SEQUENCE [LARGE SCALE GENOMIC DNA]</scope>
    <source>
        <strain evidence="2 3">PCC 9333</strain>
    </source>
</reference>
<gene>
    <name evidence="2" type="ORF">Cri9333_3636</name>
</gene>
<accession>K9W3T1</accession>
<keyword evidence="3" id="KW-1185">Reference proteome</keyword>
<name>K9W3T1_9CYAN</name>
<dbReference type="STRING" id="1173022.Cri9333_3636"/>
<dbReference type="Proteomes" id="UP000010472">
    <property type="component" value="Chromosome"/>
</dbReference>
<protein>
    <submittedName>
        <fullName evidence="2">Uncharacterized protein</fullName>
    </submittedName>
</protein>
<dbReference type="RefSeq" id="WP_015204559.1">
    <property type="nucleotide sequence ID" value="NC_019753.1"/>
</dbReference>
<dbReference type="EMBL" id="CP003620">
    <property type="protein sequence ID" value="AFZ14454.1"/>
    <property type="molecule type" value="Genomic_DNA"/>
</dbReference>
<dbReference type="eggNOG" id="COG2948">
    <property type="taxonomic scope" value="Bacteria"/>
</dbReference>
<feature type="chain" id="PRO_5003937138" evidence="1">
    <location>
        <begin position="23"/>
        <end position="220"/>
    </location>
</feature>
<sequence length="220" mass="22095">MSRHPFKTGTSTLIALSILASAAAPIITTSPAAAQSIFKNRGSQPLGITIQYGTTLPLIYNSSQKLVVPANQASPVPLTLQVAGNVRARSGALLIPMGTEVVGELQSVNGGARFVAREIVFSGNRRQAINASSNIIAQTQESQGGINTGRVLTNAAIGAAAAAGISGITGNRKIEAGEVLIGAGAGAASGVLLGSNKTNAVVLNPSAPVSVILNAPLALR</sequence>